<evidence type="ECO:0000259" key="5">
    <source>
        <dbReference type="PROSITE" id="PS51352"/>
    </source>
</evidence>
<dbReference type="AlphaFoldDB" id="A0A1B8U130"/>
<keyword evidence="3" id="KW-1015">Disulfide bond</keyword>
<evidence type="ECO:0000256" key="2">
    <source>
        <dbReference type="ARBA" id="ARBA00022748"/>
    </source>
</evidence>
<organism evidence="6 7">
    <name type="scientific">Polaribacter vadi</name>
    <dbReference type="NCBI Taxonomy" id="1774273"/>
    <lineage>
        <taxon>Bacteria</taxon>
        <taxon>Pseudomonadati</taxon>
        <taxon>Bacteroidota</taxon>
        <taxon>Flavobacteriia</taxon>
        <taxon>Flavobacteriales</taxon>
        <taxon>Flavobacteriaceae</taxon>
    </lineage>
</organism>
<dbReference type="Gene3D" id="3.40.30.10">
    <property type="entry name" value="Glutaredoxin"/>
    <property type="match status" value="1"/>
</dbReference>
<comment type="subcellular location">
    <subcellularLocation>
        <location evidence="1">Cell envelope</location>
    </subcellularLocation>
</comment>
<dbReference type="PANTHER" id="PTHR42852">
    <property type="entry name" value="THIOL:DISULFIDE INTERCHANGE PROTEIN DSBE"/>
    <property type="match status" value="1"/>
</dbReference>
<keyword evidence="2" id="KW-0201">Cytochrome c-type biogenesis</keyword>
<evidence type="ECO:0000313" key="6">
    <source>
        <dbReference type="EMBL" id="OBY65479.1"/>
    </source>
</evidence>
<evidence type="ECO:0000256" key="3">
    <source>
        <dbReference type="ARBA" id="ARBA00023157"/>
    </source>
</evidence>
<proteinExistence type="predicted"/>
<dbReference type="SUPFAM" id="SSF52833">
    <property type="entry name" value="Thioredoxin-like"/>
    <property type="match status" value="1"/>
</dbReference>
<feature type="domain" description="Thioredoxin" evidence="5">
    <location>
        <begin position="340"/>
        <end position="486"/>
    </location>
</feature>
<sequence>MKNNFLFLIFFVFSCCNHKENINKKSDNVIENSNQVVFFINNKENILTNFGSGIDALSFSKLDRDSKNDKDIIIIKTNISKKIYIKNNNSFKVLNILSNDTVKINITNKEIVINLLNRKLMKFDTISIDKLYLLNAEKEILNYNKYFKKFNSITSENKIIPNKEYILSNLRKFRKLDEFKEKKFIKKQQILSTIFKKKQLSKSNYLSELSKLNFNYYTSLLQNYNLTKDQYYLDKIDKLFFESEIAYKDEFVSYGYLNNFIINIILESSIINADYKIAFDKLPNFFKGKQLQFFREFCLHQIALSKQSSNELISYFNKYKEEYPESKFNESFESDYLIDINKNYSSKNVTLLNVNSEESTLQDFINKYKGRVIYIDFWASWCAPCIKEFPASKLLSEYFKDEDIIFVYISIDKKKQVWFNSLKNLDLNNKFSFLATNYPSADFYKDLEINTIPRYLLYNKKGDLIYENASRPSSENLKKDIEKLLN</sequence>
<dbReference type="Proteomes" id="UP000092584">
    <property type="component" value="Unassembled WGS sequence"/>
</dbReference>
<dbReference type="EMBL" id="LSFM01000018">
    <property type="protein sequence ID" value="OBY65479.1"/>
    <property type="molecule type" value="Genomic_DNA"/>
</dbReference>
<evidence type="ECO:0000313" key="7">
    <source>
        <dbReference type="Proteomes" id="UP000092584"/>
    </source>
</evidence>
<dbReference type="InterPro" id="IPR036249">
    <property type="entry name" value="Thioredoxin-like_sf"/>
</dbReference>
<reference evidence="7" key="1">
    <citation type="submission" date="2016-02" db="EMBL/GenBank/DDBJ databases">
        <authorList>
            <person name="Shin S.-K."/>
            <person name="Yi H."/>
            <person name="Kim E."/>
        </authorList>
    </citation>
    <scope>NUCLEOTIDE SEQUENCE [LARGE SCALE GENOMIC DNA]</scope>
    <source>
        <strain evidence="7">LPB0003</strain>
    </source>
</reference>
<dbReference type="InterPro" id="IPR012336">
    <property type="entry name" value="Thioredoxin-like_fold"/>
</dbReference>
<dbReference type="KEGG" id="pob:LPB03_01405"/>
<name>A0A1B8U130_9FLAO</name>
<dbReference type="CDD" id="cd02966">
    <property type="entry name" value="TlpA_like_family"/>
    <property type="match status" value="1"/>
</dbReference>
<dbReference type="STRING" id="1774273.LPB03_01405"/>
<dbReference type="InterPro" id="IPR013766">
    <property type="entry name" value="Thioredoxin_domain"/>
</dbReference>
<dbReference type="PANTHER" id="PTHR42852:SF6">
    <property type="entry name" value="THIOL:DISULFIDE INTERCHANGE PROTEIN DSBE"/>
    <property type="match status" value="1"/>
</dbReference>
<dbReference type="InterPro" id="IPR050553">
    <property type="entry name" value="Thioredoxin_ResA/DsbE_sf"/>
</dbReference>
<dbReference type="GO" id="GO:0017004">
    <property type="term" value="P:cytochrome complex assembly"/>
    <property type="evidence" value="ECO:0007669"/>
    <property type="project" value="UniProtKB-KW"/>
</dbReference>
<keyword evidence="4" id="KW-0676">Redox-active center</keyword>
<gene>
    <name evidence="6" type="ORF">LPB3_03705</name>
</gene>
<dbReference type="RefSeq" id="WP_065318256.1">
    <property type="nucleotide sequence ID" value="NZ_CP017477.1"/>
</dbReference>
<protein>
    <recommendedName>
        <fullName evidence="5">Thioredoxin domain-containing protein</fullName>
    </recommendedName>
</protein>
<evidence type="ECO:0000256" key="1">
    <source>
        <dbReference type="ARBA" id="ARBA00004196"/>
    </source>
</evidence>
<evidence type="ECO:0000256" key="4">
    <source>
        <dbReference type="ARBA" id="ARBA00023284"/>
    </source>
</evidence>
<dbReference type="PROSITE" id="PS51257">
    <property type="entry name" value="PROKAR_LIPOPROTEIN"/>
    <property type="match status" value="1"/>
</dbReference>
<accession>A0A1B8U130</accession>
<dbReference type="PROSITE" id="PS51352">
    <property type="entry name" value="THIOREDOXIN_2"/>
    <property type="match status" value="1"/>
</dbReference>
<dbReference type="Pfam" id="PF13905">
    <property type="entry name" value="Thioredoxin_8"/>
    <property type="match status" value="1"/>
</dbReference>
<comment type="caution">
    <text evidence="6">The sequence shown here is derived from an EMBL/GenBank/DDBJ whole genome shotgun (WGS) entry which is preliminary data.</text>
</comment>
<dbReference type="GO" id="GO:0030313">
    <property type="term" value="C:cell envelope"/>
    <property type="evidence" value="ECO:0007669"/>
    <property type="project" value="UniProtKB-SubCell"/>
</dbReference>
<keyword evidence="7" id="KW-1185">Reference proteome</keyword>